<dbReference type="Pfam" id="PF03354">
    <property type="entry name" value="TerL_ATPase"/>
    <property type="match status" value="1"/>
</dbReference>
<dbReference type="Proteomes" id="UP000855421">
    <property type="component" value="Unassembled WGS sequence"/>
</dbReference>
<dbReference type="Pfam" id="PF20441">
    <property type="entry name" value="TerL_nuclease"/>
    <property type="match status" value="1"/>
</dbReference>
<reference evidence="3" key="2">
    <citation type="submission" date="2020-07" db="EMBL/GenBank/DDBJ databases">
        <authorList>
            <consortium name="NCBI Pathogen Detection Project"/>
        </authorList>
    </citation>
    <scope>NUCLEOTIDE SEQUENCE</scope>
    <source>
        <strain evidence="3">C25</strain>
    </source>
</reference>
<dbReference type="PANTHER" id="PTHR41287:SF1">
    <property type="entry name" value="PROTEIN YMFN"/>
    <property type="match status" value="1"/>
</dbReference>
<gene>
    <name evidence="3" type="ORF">I9063_002433</name>
</gene>
<dbReference type="InterPro" id="IPR005021">
    <property type="entry name" value="Terminase_largesu-like"/>
</dbReference>
<feature type="domain" description="Terminase large subunit-like endonuclease" evidence="2">
    <location>
        <begin position="285"/>
        <end position="544"/>
    </location>
</feature>
<dbReference type="AlphaFoldDB" id="A0AAN5NBA0"/>
<comment type="caution">
    <text evidence="3">The sequence shown here is derived from an EMBL/GenBank/DDBJ whole genome shotgun (WGS) entry which is preliminary data.</text>
</comment>
<organism evidence="3 4">
    <name type="scientific">Clostridium perfringens</name>
    <dbReference type="NCBI Taxonomy" id="1502"/>
    <lineage>
        <taxon>Bacteria</taxon>
        <taxon>Bacillati</taxon>
        <taxon>Bacillota</taxon>
        <taxon>Clostridia</taxon>
        <taxon>Eubacteriales</taxon>
        <taxon>Clostridiaceae</taxon>
        <taxon>Clostridium</taxon>
    </lineage>
</organism>
<sequence length="555" mass="64401">MLLDKAMQYANDVVEGKEVTTFEVRKQCEWFLRDLELQYDDNFRFYLDNKELKKINNLLKLFNLATGVSAGKPVLNELWGFQAFLIVNVFGWRFKDNRRKFRYKDITLFIARKNAKSFISALILILLMLTEQDYSEFYSICLNRDLAGEIRKAIIQILNVSPHVAKYFELPKTLASRSVCKLTNSFYMARTSEANSNNSIRPAAIIADEVGAMTSKANIKAMQSGQLSVINPLIFKLTTAYAIDGSVMESELDYLKKIYTEQIKNEVSERVFALLYYAEDDHLWDDIGLQQANPMRIKENYDEIREVREMALEKAGEDEEEYLTKNVNHFLPSAITSTYVDIKDIKKCELKEDFSLEGKTVYMSLDLSQSDDNTSVTVSYEEDEEIYTKSWAFIPKNKIALKSRREKISYANFIKQGVCFACGENTIDYAFVKNFILNFEEKYKCEIEMIGYDIRDCKLFAKELEFEGMNTVEIRQHSSVLHAPTKYLKELIENNKWHYFNNKLLEINLTNARCREDTNLNKYVTKKHSAGKVDMTVGTIMTVSLLQNDDSWDSM</sequence>
<dbReference type="PANTHER" id="PTHR41287">
    <property type="match status" value="1"/>
</dbReference>
<dbReference type="InterPro" id="IPR027417">
    <property type="entry name" value="P-loop_NTPase"/>
</dbReference>
<protein>
    <submittedName>
        <fullName evidence="3">Terminase large subunit</fullName>
    </submittedName>
</protein>
<evidence type="ECO:0000259" key="2">
    <source>
        <dbReference type="Pfam" id="PF20441"/>
    </source>
</evidence>
<evidence type="ECO:0000259" key="1">
    <source>
        <dbReference type="Pfam" id="PF03354"/>
    </source>
</evidence>
<dbReference type="Gene3D" id="3.40.50.300">
    <property type="entry name" value="P-loop containing nucleotide triphosphate hydrolases"/>
    <property type="match status" value="1"/>
</dbReference>
<accession>A0AAN5NBA0</accession>
<evidence type="ECO:0000313" key="3">
    <source>
        <dbReference type="EMBL" id="HAT4299048.1"/>
    </source>
</evidence>
<reference evidence="3" key="1">
    <citation type="journal article" date="2018" name="Genome Biol.">
        <title>SKESA: strategic k-mer extension for scrupulous assemblies.</title>
        <authorList>
            <person name="Souvorov A."/>
            <person name="Agarwala R."/>
            <person name="Lipman D.J."/>
        </authorList>
    </citation>
    <scope>NUCLEOTIDE SEQUENCE</scope>
    <source>
        <strain evidence="3">C25</strain>
    </source>
</reference>
<evidence type="ECO:0000313" key="4">
    <source>
        <dbReference type="Proteomes" id="UP000855421"/>
    </source>
</evidence>
<dbReference type="EMBL" id="DACTBT010000018">
    <property type="protein sequence ID" value="HAT4299048.1"/>
    <property type="molecule type" value="Genomic_DNA"/>
</dbReference>
<feature type="domain" description="Terminase large subunit-like ATPase" evidence="1">
    <location>
        <begin position="81"/>
        <end position="256"/>
    </location>
</feature>
<dbReference type="GO" id="GO:0004519">
    <property type="term" value="F:endonuclease activity"/>
    <property type="evidence" value="ECO:0007669"/>
    <property type="project" value="InterPro"/>
</dbReference>
<name>A0AAN5NBA0_CLOPF</name>
<dbReference type="InterPro" id="IPR046462">
    <property type="entry name" value="TerL_nuclease"/>
</dbReference>
<proteinExistence type="predicted"/>
<dbReference type="InterPro" id="IPR046461">
    <property type="entry name" value="TerL_ATPase"/>
</dbReference>